<sequence>MTNDSMSCVRRGRFQDRSGARRMQGDVRADGEGEEARLGGVARRT</sequence>
<proteinExistence type="predicted"/>
<protein>
    <submittedName>
        <fullName evidence="2">Uncharacterized protein</fullName>
    </submittedName>
</protein>
<gene>
    <name evidence="2" type="ordered locus">BMA10229_0523</name>
</gene>
<dbReference type="KEGG" id="bml:BMA10229_0523"/>
<dbReference type="EMBL" id="CP000545">
    <property type="protein sequence ID" value="ABM99770.1"/>
    <property type="molecule type" value="Genomic_DNA"/>
</dbReference>
<name>A2RXC0_BURM9</name>
<accession>A2RXC0</accession>
<organism evidence="2 3">
    <name type="scientific">Burkholderia mallei (strain NCTC 10229)</name>
    <dbReference type="NCBI Taxonomy" id="412022"/>
    <lineage>
        <taxon>Bacteria</taxon>
        <taxon>Pseudomonadati</taxon>
        <taxon>Pseudomonadota</taxon>
        <taxon>Betaproteobacteria</taxon>
        <taxon>Burkholderiales</taxon>
        <taxon>Burkholderiaceae</taxon>
        <taxon>Burkholderia</taxon>
        <taxon>pseudomallei group</taxon>
    </lineage>
</organism>
<evidence type="ECO:0000256" key="1">
    <source>
        <dbReference type="SAM" id="MobiDB-lite"/>
    </source>
</evidence>
<dbReference type="HOGENOM" id="CLU_3165632_0_0_4"/>
<reference evidence="2 3" key="1">
    <citation type="submission" date="2007-01" db="EMBL/GenBank/DDBJ databases">
        <authorList>
            <person name="DeShazer D."/>
            <person name="Woods D.E."/>
            <person name="Nierman W.C."/>
        </authorList>
    </citation>
    <scope>NUCLEOTIDE SEQUENCE [LARGE SCALE GENOMIC DNA]</scope>
    <source>
        <strain evidence="2 3">NCTC 10229</strain>
    </source>
</reference>
<dbReference type="AlphaFoldDB" id="A2RXC0"/>
<evidence type="ECO:0000313" key="2">
    <source>
        <dbReference type="EMBL" id="ABM99770.1"/>
    </source>
</evidence>
<evidence type="ECO:0000313" key="3">
    <source>
        <dbReference type="Proteomes" id="UP000002283"/>
    </source>
</evidence>
<dbReference type="Proteomes" id="UP000002283">
    <property type="component" value="Chromosome II"/>
</dbReference>
<feature type="region of interest" description="Disordered" evidence="1">
    <location>
        <begin position="1"/>
        <end position="45"/>
    </location>
</feature>
<feature type="compositionally biased region" description="Basic and acidic residues" evidence="1">
    <location>
        <begin position="13"/>
        <end position="37"/>
    </location>
</feature>